<feature type="transmembrane region" description="Helical" evidence="1">
    <location>
        <begin position="162"/>
        <end position="179"/>
    </location>
</feature>
<dbReference type="PANTHER" id="PTHR23028">
    <property type="entry name" value="ACETYLTRANSFERASE"/>
    <property type="match status" value="1"/>
</dbReference>
<dbReference type="AlphaFoldDB" id="A0A840LFQ7"/>
<feature type="domain" description="Acyltransferase 3" evidence="2">
    <location>
        <begin position="10"/>
        <end position="321"/>
    </location>
</feature>
<dbReference type="InterPro" id="IPR002656">
    <property type="entry name" value="Acyl_transf_3_dom"/>
</dbReference>
<dbReference type="EMBL" id="JACHLP010000011">
    <property type="protein sequence ID" value="MBB4845845.1"/>
    <property type="molecule type" value="Genomic_DNA"/>
</dbReference>
<dbReference type="Proteomes" id="UP000562027">
    <property type="component" value="Unassembled WGS sequence"/>
</dbReference>
<sequence length="362" mass="40953">MNPKSAQRFHEIDLLRGLACLAVLGFHYLSRSPRVGWMPEALVPALDAVLRFGYLGVHLFFVISGFVILMSAQGATPRNFAASRVARLYPALWVAASITALTAWLLGDARFMSTWPQYLVNLSMVPQWFGVPYIDAAYWSLAVELHFYIYIWLLLRFKLLGHIEALMLGWLAISLANLLRPAWPLQFWLDAKWAPLFVAGGIFFLVRTQGGFNLRRLLTLLASLALALAYAWQDAVADLHWATLWRETDAWVVAGLITAVYAVFTLIALERWRLPPMRWVAVAGALTYPVYILHQYFGAMVYQRLLTLSHSMPLSLLLTTLLVGAMGWQIHVRVEKTLGPRLRRWIEGQPLAAPQPRARSKA</sequence>
<dbReference type="Pfam" id="PF01757">
    <property type="entry name" value="Acyl_transf_3"/>
    <property type="match status" value="1"/>
</dbReference>
<accession>A0A840LFQ7</accession>
<feature type="transmembrane region" description="Helical" evidence="1">
    <location>
        <begin position="185"/>
        <end position="206"/>
    </location>
</feature>
<keyword evidence="1" id="KW-1133">Transmembrane helix</keyword>
<feature type="transmembrane region" description="Helical" evidence="1">
    <location>
        <begin position="314"/>
        <end position="334"/>
    </location>
</feature>
<proteinExistence type="predicted"/>
<dbReference type="InterPro" id="IPR050879">
    <property type="entry name" value="Acyltransferase_3"/>
</dbReference>
<feature type="transmembrane region" description="Helical" evidence="1">
    <location>
        <begin position="213"/>
        <end position="231"/>
    </location>
</feature>
<keyword evidence="4" id="KW-1185">Reference proteome</keyword>
<dbReference type="PANTHER" id="PTHR23028:SF53">
    <property type="entry name" value="ACYL_TRANSF_3 DOMAIN-CONTAINING PROTEIN"/>
    <property type="match status" value="1"/>
</dbReference>
<evidence type="ECO:0000256" key="1">
    <source>
        <dbReference type="SAM" id="Phobius"/>
    </source>
</evidence>
<keyword evidence="1" id="KW-0472">Membrane</keyword>
<feature type="transmembrane region" description="Helical" evidence="1">
    <location>
        <begin position="49"/>
        <end position="69"/>
    </location>
</feature>
<name>A0A840LFQ7_9BURK</name>
<dbReference type="GO" id="GO:0016747">
    <property type="term" value="F:acyltransferase activity, transferring groups other than amino-acyl groups"/>
    <property type="evidence" value="ECO:0007669"/>
    <property type="project" value="InterPro"/>
</dbReference>
<feature type="transmembrane region" description="Helical" evidence="1">
    <location>
        <begin position="251"/>
        <end position="269"/>
    </location>
</feature>
<protein>
    <submittedName>
        <fullName evidence="3">Peptidoglycan/LPS O-acetylase OafA/YrhL</fullName>
    </submittedName>
</protein>
<feature type="transmembrane region" description="Helical" evidence="1">
    <location>
        <begin position="12"/>
        <end position="29"/>
    </location>
</feature>
<evidence type="ECO:0000259" key="2">
    <source>
        <dbReference type="Pfam" id="PF01757"/>
    </source>
</evidence>
<keyword evidence="1" id="KW-0812">Transmembrane</keyword>
<evidence type="ECO:0000313" key="4">
    <source>
        <dbReference type="Proteomes" id="UP000562027"/>
    </source>
</evidence>
<feature type="transmembrane region" description="Helical" evidence="1">
    <location>
        <begin position="281"/>
        <end position="302"/>
    </location>
</feature>
<gene>
    <name evidence="3" type="ORF">HNP55_004397</name>
</gene>
<organism evidence="3 4">
    <name type="scientific">Roseateles oligotrophus</name>
    <dbReference type="NCBI Taxonomy" id="1769250"/>
    <lineage>
        <taxon>Bacteria</taxon>
        <taxon>Pseudomonadati</taxon>
        <taxon>Pseudomonadota</taxon>
        <taxon>Betaproteobacteria</taxon>
        <taxon>Burkholderiales</taxon>
        <taxon>Sphaerotilaceae</taxon>
        <taxon>Roseateles</taxon>
    </lineage>
</organism>
<evidence type="ECO:0000313" key="3">
    <source>
        <dbReference type="EMBL" id="MBB4845845.1"/>
    </source>
</evidence>
<feature type="transmembrane region" description="Helical" evidence="1">
    <location>
        <begin position="136"/>
        <end position="155"/>
    </location>
</feature>
<dbReference type="RefSeq" id="WP_184304142.1">
    <property type="nucleotide sequence ID" value="NZ_JACHLP010000011.1"/>
</dbReference>
<reference evidence="3 4" key="1">
    <citation type="submission" date="2020-08" db="EMBL/GenBank/DDBJ databases">
        <title>Functional genomics of gut bacteria from endangered species of beetles.</title>
        <authorList>
            <person name="Carlos-Shanley C."/>
        </authorList>
    </citation>
    <scope>NUCLEOTIDE SEQUENCE [LARGE SCALE GENOMIC DNA]</scope>
    <source>
        <strain evidence="3 4">S00239</strain>
    </source>
</reference>
<feature type="transmembrane region" description="Helical" evidence="1">
    <location>
        <begin position="89"/>
        <end position="107"/>
    </location>
</feature>
<comment type="caution">
    <text evidence="3">The sequence shown here is derived from an EMBL/GenBank/DDBJ whole genome shotgun (WGS) entry which is preliminary data.</text>
</comment>
<dbReference type="GO" id="GO:0009103">
    <property type="term" value="P:lipopolysaccharide biosynthetic process"/>
    <property type="evidence" value="ECO:0007669"/>
    <property type="project" value="TreeGrafter"/>
</dbReference>
<dbReference type="GO" id="GO:0016020">
    <property type="term" value="C:membrane"/>
    <property type="evidence" value="ECO:0007669"/>
    <property type="project" value="TreeGrafter"/>
</dbReference>